<dbReference type="Gene3D" id="3.30.1610.10">
    <property type="entry name" value="Peptidase S59, nucleoporin"/>
    <property type="match status" value="1"/>
</dbReference>
<dbReference type="PANTHER" id="PTHR23198:SF19">
    <property type="entry name" value="NUCLEAR PORE COMPLEX PROTEIN NUP98A-LIKE ISOFORM X1"/>
    <property type="match status" value="1"/>
</dbReference>
<keyword evidence="12" id="KW-1185">Reference proteome</keyword>
<dbReference type="GO" id="GO:0006405">
    <property type="term" value="P:RNA export from nucleus"/>
    <property type="evidence" value="ECO:0000318"/>
    <property type="project" value="GO_Central"/>
</dbReference>
<evidence type="ECO:0000313" key="12">
    <source>
        <dbReference type="Proteomes" id="UP000030748"/>
    </source>
</evidence>
<dbReference type="AlphaFoldDB" id="A0A022PSL4"/>
<evidence type="ECO:0000256" key="6">
    <source>
        <dbReference type="ARBA" id="ARBA00023132"/>
    </source>
</evidence>
<evidence type="ECO:0000256" key="4">
    <source>
        <dbReference type="ARBA" id="ARBA00022927"/>
    </source>
</evidence>
<reference evidence="11 12" key="1">
    <citation type="journal article" date="2013" name="Proc. Natl. Acad. Sci. U.S.A.">
        <title>Fine-scale variation in meiotic recombination in Mimulus inferred from population shotgun sequencing.</title>
        <authorList>
            <person name="Hellsten U."/>
            <person name="Wright K.M."/>
            <person name="Jenkins J."/>
            <person name="Shu S."/>
            <person name="Yuan Y."/>
            <person name="Wessler S.R."/>
            <person name="Schmutz J."/>
            <person name="Willis J.H."/>
            <person name="Rokhsar D.S."/>
        </authorList>
    </citation>
    <scope>NUCLEOTIDE SEQUENCE [LARGE SCALE GENOMIC DNA]</scope>
    <source>
        <strain evidence="12">cv. DUN x IM62</strain>
    </source>
</reference>
<evidence type="ECO:0000256" key="2">
    <source>
        <dbReference type="ARBA" id="ARBA00022448"/>
    </source>
</evidence>
<dbReference type="InterPro" id="IPR007230">
    <property type="entry name" value="Nup98_auto-Pept-S59_dom"/>
</dbReference>
<evidence type="ECO:0000259" key="10">
    <source>
        <dbReference type="PROSITE" id="PS51434"/>
    </source>
</evidence>
<name>A0A022PSL4_ERYGU</name>
<dbReference type="FunFam" id="3.30.1610.10:FF:000002">
    <property type="entry name" value="nuclear pore complex protein NUP98A"/>
    <property type="match status" value="1"/>
</dbReference>
<sequence length="660" mass="72066">MTIYECKSHEELRLEDYESKQGSSFPIQKPENTVRNSNVSPFAPFSKSTGFSSSSTFSPFSFQSPSTGLFSTKPTPLLWSNPSTSSFCFSSNSTFSPFSFQSPSTGHFSTKPTPLLWSNPSTSSFSGGQGTKINGLSSGNQHNQESGFASHYSATMDVSGDFFGANNKIESISAMPMYTDKSHEELRLQHYQLRNKGPNPQAFVTSNNNNSTISSGFSTLSPPLNPPNISPFSSCIPPPAASPLIFSTPSTSLSFWPKNSSQPGQTTEKPGPGSTNISPMSQPLPQVSPSIFSTPATTSVGIWPKAPQLPGQTDGKTGPHFTNNSPMSQPSQASNSSTVLAEVAINQNINAQPQYVPCSSSTVGIQSVSPLGIRYAPIQHGTTSTVQVSQKTPPLSIRHVSSRHSRLPDRGHSRARSTEPNKVPFFRNEENIRPPFPIDPFLPRENPRACFINSHNEFLFLFNVSIVVLIFHPLSSTVGIFRSTTISDGSPSKSQEDDAEAYEKLEADVLALMPNLPNGDYYTEPSIKDLAAKEISEPGFCSRVNDFVVGRKGYGSIKFLGETDIRILDIESVICFNNREVLVYPDASKMPPAGKSLNKPAEITLMNVKCISKKTGKEYVDGAEARSYEEMLRKKTSKYGAEFVSFDPVLGEWKFRVQHF</sequence>
<accession>A0A022PSL4</accession>
<dbReference type="STRING" id="4155.A0A022PSL4"/>
<dbReference type="Pfam" id="PF04096">
    <property type="entry name" value="Nucleoporin2"/>
    <property type="match status" value="1"/>
</dbReference>
<evidence type="ECO:0000256" key="5">
    <source>
        <dbReference type="ARBA" id="ARBA00023010"/>
    </source>
</evidence>
<keyword evidence="7" id="KW-0539">Nucleus</keyword>
<comment type="subcellular location">
    <subcellularLocation>
        <location evidence="1">Nucleus</location>
        <location evidence="1">Nuclear pore complex</location>
    </subcellularLocation>
</comment>
<evidence type="ECO:0000256" key="1">
    <source>
        <dbReference type="ARBA" id="ARBA00004567"/>
    </source>
</evidence>
<feature type="compositionally biased region" description="Polar residues" evidence="9">
    <location>
        <begin position="384"/>
        <end position="393"/>
    </location>
</feature>
<evidence type="ECO:0000256" key="9">
    <source>
        <dbReference type="SAM" id="MobiDB-lite"/>
    </source>
</evidence>
<dbReference type="Proteomes" id="UP000030748">
    <property type="component" value="Unassembled WGS sequence"/>
</dbReference>
<feature type="region of interest" description="Disordered" evidence="9">
    <location>
        <begin position="310"/>
        <end position="335"/>
    </location>
</feature>
<feature type="compositionally biased region" description="Basic and acidic residues" evidence="9">
    <location>
        <begin position="406"/>
        <end position="419"/>
    </location>
</feature>
<gene>
    <name evidence="11" type="ORF">MIMGU_mgv1a002544mg</name>
</gene>
<organism evidence="11 12">
    <name type="scientific">Erythranthe guttata</name>
    <name type="common">Yellow monkey flower</name>
    <name type="synonym">Mimulus guttatus</name>
    <dbReference type="NCBI Taxonomy" id="4155"/>
    <lineage>
        <taxon>Eukaryota</taxon>
        <taxon>Viridiplantae</taxon>
        <taxon>Streptophyta</taxon>
        <taxon>Embryophyta</taxon>
        <taxon>Tracheophyta</taxon>
        <taxon>Spermatophyta</taxon>
        <taxon>Magnoliopsida</taxon>
        <taxon>eudicotyledons</taxon>
        <taxon>Gunneridae</taxon>
        <taxon>Pentapetalae</taxon>
        <taxon>asterids</taxon>
        <taxon>lamiids</taxon>
        <taxon>Lamiales</taxon>
        <taxon>Phrymaceae</taxon>
        <taxon>Erythranthe</taxon>
    </lineage>
</organism>
<dbReference type="GO" id="GO:0048573">
    <property type="term" value="P:photoperiodism, flowering"/>
    <property type="evidence" value="ECO:0007669"/>
    <property type="project" value="UniProtKB-ARBA"/>
</dbReference>
<dbReference type="Gene3D" id="1.10.10.2360">
    <property type="match status" value="1"/>
</dbReference>
<dbReference type="GO" id="GO:0051028">
    <property type="term" value="P:mRNA transport"/>
    <property type="evidence" value="ECO:0007669"/>
    <property type="project" value="UniProtKB-KW"/>
</dbReference>
<dbReference type="GO" id="GO:0044614">
    <property type="term" value="C:nuclear pore cytoplasmic filaments"/>
    <property type="evidence" value="ECO:0000318"/>
    <property type="project" value="GO_Central"/>
</dbReference>
<feature type="compositionally biased region" description="Polar residues" evidence="9">
    <location>
        <begin position="20"/>
        <end position="39"/>
    </location>
</feature>
<evidence type="ECO:0000256" key="8">
    <source>
        <dbReference type="ARBA" id="ARBA00065263"/>
    </source>
</evidence>
<dbReference type="eggNOG" id="KOG0845">
    <property type="taxonomic scope" value="Eukaryota"/>
</dbReference>
<proteinExistence type="predicted"/>
<evidence type="ECO:0000256" key="3">
    <source>
        <dbReference type="ARBA" id="ARBA00022816"/>
    </source>
</evidence>
<dbReference type="InterPro" id="IPR036903">
    <property type="entry name" value="Nup98_auto-Pept-S59_dom_sf"/>
</dbReference>
<feature type="region of interest" description="Disordered" evidence="9">
    <location>
        <begin position="384"/>
        <end position="419"/>
    </location>
</feature>
<keyword evidence="6" id="KW-0906">Nuclear pore complex</keyword>
<dbReference type="GO" id="GO:0006606">
    <property type="term" value="P:protein import into nucleus"/>
    <property type="evidence" value="ECO:0000318"/>
    <property type="project" value="GO_Central"/>
</dbReference>
<dbReference type="PROSITE" id="PS51434">
    <property type="entry name" value="NUP_C"/>
    <property type="match status" value="1"/>
</dbReference>
<keyword evidence="5" id="KW-0811">Translocation</keyword>
<keyword evidence="3" id="KW-0509">mRNA transport</keyword>
<dbReference type="GO" id="GO:0000973">
    <property type="term" value="P:post-transcriptional tethering of RNA polymerase II gene DNA at nuclear periphery"/>
    <property type="evidence" value="ECO:0000318"/>
    <property type="project" value="GO_Central"/>
</dbReference>
<keyword evidence="4" id="KW-0653">Protein transport</keyword>
<dbReference type="GO" id="GO:0034398">
    <property type="term" value="P:telomere tethering at nuclear periphery"/>
    <property type="evidence" value="ECO:0000318"/>
    <property type="project" value="GO_Central"/>
</dbReference>
<evidence type="ECO:0000256" key="7">
    <source>
        <dbReference type="ARBA" id="ARBA00023242"/>
    </source>
</evidence>
<dbReference type="GO" id="GO:0017056">
    <property type="term" value="F:structural constituent of nuclear pore"/>
    <property type="evidence" value="ECO:0000318"/>
    <property type="project" value="GO_Central"/>
</dbReference>
<feature type="region of interest" description="Disordered" evidence="9">
    <location>
        <begin position="255"/>
        <end position="288"/>
    </location>
</feature>
<dbReference type="PANTHER" id="PTHR23198">
    <property type="entry name" value="NUCLEOPORIN"/>
    <property type="match status" value="1"/>
</dbReference>
<feature type="region of interest" description="Disordered" evidence="9">
    <location>
        <begin position="17"/>
        <end position="39"/>
    </location>
</feature>
<dbReference type="InterPro" id="IPR037665">
    <property type="entry name" value="Nucleoporin_S59-like"/>
</dbReference>
<keyword evidence="2" id="KW-0813">Transport</keyword>
<dbReference type="SUPFAM" id="SSF82215">
    <property type="entry name" value="C-terminal autoproteolytic domain of nucleoporin nup98"/>
    <property type="match status" value="1"/>
</dbReference>
<comment type="subunit">
    <text evidence="8">Part of the nuclear pore complex (NPC). The NPC has an eight-fold symmetrical structure comprising a central transport channel and two rings, the cytoplasmic and nuclear rings, to which eight filaments are attached. The cytoplasmic filaments have loose ends, while the nuclear filaments are joined in a distal ring, forming a nuclear basket. NPCs are highly dynamic in configuration and composition, and can be devided in 3 subcomplexes, the NUP62 subcomplex, the NUP107-160 subcomplex and the NUP93 subcomplex, containing approximately 30 different nucleoporin proteins.</text>
</comment>
<dbReference type="GO" id="GO:0008139">
    <property type="term" value="F:nuclear localization sequence binding"/>
    <property type="evidence" value="ECO:0000318"/>
    <property type="project" value="GO_Central"/>
</dbReference>
<protein>
    <recommendedName>
        <fullName evidence="10">Peptidase S59 domain-containing protein</fullName>
    </recommendedName>
</protein>
<dbReference type="EMBL" id="KI632295">
    <property type="protein sequence ID" value="EYU19357.1"/>
    <property type="molecule type" value="Genomic_DNA"/>
</dbReference>
<evidence type="ECO:0000313" key="11">
    <source>
        <dbReference type="EMBL" id="EYU19357.1"/>
    </source>
</evidence>
<dbReference type="GO" id="GO:0003723">
    <property type="term" value="F:RNA binding"/>
    <property type="evidence" value="ECO:0000318"/>
    <property type="project" value="GO_Central"/>
</dbReference>
<feature type="domain" description="Peptidase S59" evidence="10">
    <location>
        <begin position="518"/>
        <end position="660"/>
    </location>
</feature>